<feature type="transmembrane region" description="Helical" evidence="1">
    <location>
        <begin position="24"/>
        <end position="53"/>
    </location>
</feature>
<keyword evidence="3" id="KW-1185">Reference proteome</keyword>
<proteinExistence type="predicted"/>
<name>A0ABP6RXT1_9PSEU</name>
<protein>
    <submittedName>
        <fullName evidence="2">Uncharacterized protein</fullName>
    </submittedName>
</protein>
<gene>
    <name evidence="2" type="ORF">GCM10020366_52450</name>
</gene>
<keyword evidence="1" id="KW-1133">Transmembrane helix</keyword>
<comment type="caution">
    <text evidence="2">The sequence shown here is derived from an EMBL/GenBank/DDBJ whole genome shotgun (WGS) entry which is preliminary data.</text>
</comment>
<reference evidence="3" key="1">
    <citation type="journal article" date="2019" name="Int. J. Syst. Evol. Microbiol.">
        <title>The Global Catalogue of Microorganisms (GCM) 10K type strain sequencing project: providing services to taxonomists for standard genome sequencing and annotation.</title>
        <authorList>
            <consortium name="The Broad Institute Genomics Platform"/>
            <consortium name="The Broad Institute Genome Sequencing Center for Infectious Disease"/>
            <person name="Wu L."/>
            <person name="Ma J."/>
        </authorList>
    </citation>
    <scope>NUCLEOTIDE SEQUENCE [LARGE SCALE GENOMIC DNA]</scope>
    <source>
        <strain evidence="3">JCM 9687</strain>
    </source>
</reference>
<evidence type="ECO:0000313" key="2">
    <source>
        <dbReference type="EMBL" id="GAA3362852.1"/>
    </source>
</evidence>
<keyword evidence="1" id="KW-0812">Transmembrane</keyword>
<sequence length="105" mass="10931">MPTRAAASTAGTMKAPNSEAISEITVASVIAVIAMNMILFFWMSAAASLALLARSRATADCSRRYPGRSPFTYRTVSSEVSPSRASSMSPPADSILAAISSVRSA</sequence>
<organism evidence="2 3">
    <name type="scientific">Saccharopolyspora gregorii</name>
    <dbReference type="NCBI Taxonomy" id="33914"/>
    <lineage>
        <taxon>Bacteria</taxon>
        <taxon>Bacillati</taxon>
        <taxon>Actinomycetota</taxon>
        <taxon>Actinomycetes</taxon>
        <taxon>Pseudonocardiales</taxon>
        <taxon>Pseudonocardiaceae</taxon>
        <taxon>Saccharopolyspora</taxon>
    </lineage>
</organism>
<dbReference type="Proteomes" id="UP001500483">
    <property type="component" value="Unassembled WGS sequence"/>
</dbReference>
<accession>A0ABP6RXT1</accession>
<dbReference type="EMBL" id="BAAAYK010000038">
    <property type="protein sequence ID" value="GAA3362852.1"/>
    <property type="molecule type" value="Genomic_DNA"/>
</dbReference>
<keyword evidence="1" id="KW-0472">Membrane</keyword>
<evidence type="ECO:0000313" key="3">
    <source>
        <dbReference type="Proteomes" id="UP001500483"/>
    </source>
</evidence>
<evidence type="ECO:0000256" key="1">
    <source>
        <dbReference type="SAM" id="Phobius"/>
    </source>
</evidence>